<feature type="compositionally biased region" description="Basic and acidic residues" evidence="1">
    <location>
        <begin position="7"/>
        <end position="17"/>
    </location>
</feature>
<proteinExistence type="predicted"/>
<name>A0ABV7WD75_9MICO</name>
<organism evidence="4 5">
    <name type="scientific">Aquipuribacter hungaricus</name>
    <dbReference type="NCBI Taxonomy" id="545624"/>
    <lineage>
        <taxon>Bacteria</taxon>
        <taxon>Bacillati</taxon>
        <taxon>Actinomycetota</taxon>
        <taxon>Actinomycetes</taxon>
        <taxon>Micrococcales</taxon>
        <taxon>Intrasporangiaceae</taxon>
        <taxon>Aquipuribacter</taxon>
    </lineage>
</organism>
<dbReference type="EMBL" id="JBHRWW010000003">
    <property type="protein sequence ID" value="MFC3687789.1"/>
    <property type="molecule type" value="Genomic_DNA"/>
</dbReference>
<sequence length="460" mass="47587">MSTGGDVEDRPRGDVRPGTDGGTGAARGTGTAGDHAAGFAPEVRRDRAGAVDDGDDEGAVPAAPPSWWRRNRGLVAVAVLVVLGVVLAVLTAPRGEGRPLAPDNAAPEGARALAQVLTRQGVEVVEADRLDDVLSTASAGTTLLVLDAGVLPPDRLADLRGTGADLVLVQPSLPVLQVLAPELALGGTTQTTTTAPGCADEDARAAGEARSGGSTYVAGDGSAVPGVESEEPSPTAEVQVCYPTVSGPAPDAGSYAVVVDEAQDRRVTVHGQPDVLTNEWLAEEGNAALAVRSLGRTDQLLWYRADPFDPALARDVDDPPTAVDLLPTWVGWLAVQLFVVFLVAVLWRSRRLGRLVPERLPAVVRSAETTEGRARLYRAAGARGAAARSLRRASSRRLAARLATSAGADPTTVARLAAAASGRDPAAVGLLLDGPDPTDDASLVRLADDLDRLEREVAHR</sequence>
<keyword evidence="2" id="KW-1133">Transmembrane helix</keyword>
<feature type="transmembrane region" description="Helical" evidence="2">
    <location>
        <begin position="74"/>
        <end position="92"/>
    </location>
</feature>
<dbReference type="Proteomes" id="UP001595685">
    <property type="component" value="Unassembled WGS sequence"/>
</dbReference>
<evidence type="ECO:0000313" key="4">
    <source>
        <dbReference type="EMBL" id="MFC3687789.1"/>
    </source>
</evidence>
<evidence type="ECO:0000256" key="1">
    <source>
        <dbReference type="SAM" id="MobiDB-lite"/>
    </source>
</evidence>
<feature type="transmembrane region" description="Helical" evidence="2">
    <location>
        <begin position="329"/>
        <end position="347"/>
    </location>
</feature>
<evidence type="ECO:0000256" key="2">
    <source>
        <dbReference type="SAM" id="Phobius"/>
    </source>
</evidence>
<reference evidence="5" key="1">
    <citation type="journal article" date="2019" name="Int. J. Syst. Evol. Microbiol.">
        <title>The Global Catalogue of Microorganisms (GCM) 10K type strain sequencing project: providing services to taxonomists for standard genome sequencing and annotation.</title>
        <authorList>
            <consortium name="The Broad Institute Genomics Platform"/>
            <consortium name="The Broad Institute Genome Sequencing Center for Infectious Disease"/>
            <person name="Wu L."/>
            <person name="Ma J."/>
        </authorList>
    </citation>
    <scope>NUCLEOTIDE SEQUENCE [LARGE SCALE GENOMIC DNA]</scope>
    <source>
        <strain evidence="5">NCAIM B.02333</strain>
    </source>
</reference>
<feature type="compositionally biased region" description="Gly residues" evidence="1">
    <location>
        <begin position="19"/>
        <end position="31"/>
    </location>
</feature>
<feature type="region of interest" description="Disordered" evidence="1">
    <location>
        <begin position="1"/>
        <end position="66"/>
    </location>
</feature>
<keyword evidence="2" id="KW-0812">Transmembrane</keyword>
<feature type="region of interest" description="Disordered" evidence="1">
    <location>
        <begin position="207"/>
        <end position="235"/>
    </location>
</feature>
<keyword evidence="2" id="KW-0472">Membrane</keyword>
<accession>A0ABV7WD75</accession>
<dbReference type="InterPro" id="IPR025646">
    <property type="entry name" value="DUF4350"/>
</dbReference>
<protein>
    <submittedName>
        <fullName evidence="4">DUF4350 domain-containing protein</fullName>
    </submittedName>
</protein>
<comment type="caution">
    <text evidence="4">The sequence shown here is derived from an EMBL/GenBank/DDBJ whole genome shotgun (WGS) entry which is preliminary data.</text>
</comment>
<gene>
    <name evidence="4" type="ORF">ACFOLH_05470</name>
</gene>
<evidence type="ECO:0000259" key="3">
    <source>
        <dbReference type="Pfam" id="PF14258"/>
    </source>
</evidence>
<keyword evidence="5" id="KW-1185">Reference proteome</keyword>
<evidence type="ECO:0000313" key="5">
    <source>
        <dbReference type="Proteomes" id="UP001595685"/>
    </source>
</evidence>
<dbReference type="Pfam" id="PF14258">
    <property type="entry name" value="DUF4350"/>
    <property type="match status" value="1"/>
</dbReference>
<dbReference type="RefSeq" id="WP_376984414.1">
    <property type="nucleotide sequence ID" value="NZ_JBHRWW010000003.1"/>
</dbReference>
<feature type="domain" description="DUF4350" evidence="3">
    <location>
        <begin position="102"/>
        <end position="292"/>
    </location>
</feature>